<protein>
    <submittedName>
        <fullName evidence="2">Uncharacterized protein</fullName>
    </submittedName>
</protein>
<sequence length="61" mass="6432">MHTGNCRNCARLVAAYGYDSKSLEVGGAKSAQGKRKRATASLRAALGSNETNNQKAPTGRH</sequence>
<keyword evidence="3" id="KW-1185">Reference proteome</keyword>
<evidence type="ECO:0000313" key="2">
    <source>
        <dbReference type="EMBL" id="QEG37126.1"/>
    </source>
</evidence>
<evidence type="ECO:0000256" key="1">
    <source>
        <dbReference type="SAM" id="MobiDB-lite"/>
    </source>
</evidence>
<dbReference type="KEGG" id="bgok:Pr1d_44660"/>
<gene>
    <name evidence="2" type="ORF">Pr1d_44660</name>
</gene>
<reference evidence="2 3" key="1">
    <citation type="submission" date="2019-08" db="EMBL/GenBank/DDBJ databases">
        <title>Deep-cultivation of Planctomycetes and their phenomic and genomic characterization uncovers novel biology.</title>
        <authorList>
            <person name="Wiegand S."/>
            <person name="Jogler M."/>
            <person name="Boedeker C."/>
            <person name="Pinto D."/>
            <person name="Vollmers J."/>
            <person name="Rivas-Marin E."/>
            <person name="Kohn T."/>
            <person name="Peeters S.H."/>
            <person name="Heuer A."/>
            <person name="Rast P."/>
            <person name="Oberbeckmann S."/>
            <person name="Bunk B."/>
            <person name="Jeske O."/>
            <person name="Meyerdierks A."/>
            <person name="Storesund J.E."/>
            <person name="Kallscheuer N."/>
            <person name="Luecker S."/>
            <person name="Lage O.M."/>
            <person name="Pohl T."/>
            <person name="Merkel B.J."/>
            <person name="Hornburger P."/>
            <person name="Mueller R.-W."/>
            <person name="Bruemmer F."/>
            <person name="Labrenz M."/>
            <person name="Spormann A.M."/>
            <person name="Op den Camp H."/>
            <person name="Overmann J."/>
            <person name="Amann R."/>
            <person name="Jetten M.S.M."/>
            <person name="Mascher T."/>
            <person name="Medema M.H."/>
            <person name="Devos D.P."/>
            <person name="Kaster A.-K."/>
            <person name="Ovreas L."/>
            <person name="Rohde M."/>
            <person name="Galperin M.Y."/>
            <person name="Jogler C."/>
        </authorList>
    </citation>
    <scope>NUCLEOTIDE SEQUENCE [LARGE SCALE GENOMIC DNA]</scope>
    <source>
        <strain evidence="2 3">Pr1d</strain>
    </source>
</reference>
<organism evidence="2 3">
    <name type="scientific">Bythopirellula goksoeyrii</name>
    <dbReference type="NCBI Taxonomy" id="1400387"/>
    <lineage>
        <taxon>Bacteria</taxon>
        <taxon>Pseudomonadati</taxon>
        <taxon>Planctomycetota</taxon>
        <taxon>Planctomycetia</taxon>
        <taxon>Pirellulales</taxon>
        <taxon>Lacipirellulaceae</taxon>
        <taxon>Bythopirellula</taxon>
    </lineage>
</organism>
<evidence type="ECO:0000313" key="3">
    <source>
        <dbReference type="Proteomes" id="UP000323917"/>
    </source>
</evidence>
<feature type="region of interest" description="Disordered" evidence="1">
    <location>
        <begin position="25"/>
        <end position="61"/>
    </location>
</feature>
<dbReference type="AlphaFoldDB" id="A0A5B9QJB3"/>
<feature type="compositionally biased region" description="Polar residues" evidence="1">
    <location>
        <begin position="48"/>
        <end position="61"/>
    </location>
</feature>
<name>A0A5B9QJB3_9BACT</name>
<accession>A0A5B9QJB3</accession>
<dbReference type="EMBL" id="CP042913">
    <property type="protein sequence ID" value="QEG37126.1"/>
    <property type="molecule type" value="Genomic_DNA"/>
</dbReference>
<dbReference type="RefSeq" id="WP_148075401.1">
    <property type="nucleotide sequence ID" value="NZ_CP042913.1"/>
</dbReference>
<proteinExistence type="predicted"/>
<dbReference type="Proteomes" id="UP000323917">
    <property type="component" value="Chromosome"/>
</dbReference>